<gene>
    <name evidence="2" type="ORF">OIU84_028319</name>
</gene>
<dbReference type="EMBL" id="JAPFFJ010000008">
    <property type="protein sequence ID" value="KAJ6420913.1"/>
    <property type="molecule type" value="Genomic_DNA"/>
</dbReference>
<protein>
    <submittedName>
        <fullName evidence="2">Uncharacterized protein</fullName>
    </submittedName>
</protein>
<evidence type="ECO:0000313" key="3">
    <source>
        <dbReference type="Proteomes" id="UP001162972"/>
    </source>
</evidence>
<evidence type="ECO:0000313" key="2">
    <source>
        <dbReference type="EMBL" id="KAJ6420913.1"/>
    </source>
</evidence>
<comment type="caution">
    <text evidence="2">The sequence shown here is derived from an EMBL/GenBank/DDBJ whole genome shotgun (WGS) entry which is preliminary data.</text>
</comment>
<accession>A0AAD6PA24</accession>
<dbReference type="AlphaFoldDB" id="A0AAD6PA24"/>
<organism evidence="2 3">
    <name type="scientific">Salix udensis</name>
    <dbReference type="NCBI Taxonomy" id="889485"/>
    <lineage>
        <taxon>Eukaryota</taxon>
        <taxon>Viridiplantae</taxon>
        <taxon>Streptophyta</taxon>
        <taxon>Embryophyta</taxon>
        <taxon>Tracheophyta</taxon>
        <taxon>Spermatophyta</taxon>
        <taxon>Magnoliopsida</taxon>
        <taxon>eudicotyledons</taxon>
        <taxon>Gunneridae</taxon>
        <taxon>Pentapetalae</taxon>
        <taxon>rosids</taxon>
        <taxon>fabids</taxon>
        <taxon>Malpighiales</taxon>
        <taxon>Salicaceae</taxon>
        <taxon>Saliceae</taxon>
        <taxon>Salix</taxon>
    </lineage>
</organism>
<keyword evidence="1" id="KW-0812">Transmembrane</keyword>
<dbReference type="Proteomes" id="UP001162972">
    <property type="component" value="Chromosome 17"/>
</dbReference>
<keyword evidence="1" id="KW-0472">Membrane</keyword>
<evidence type="ECO:0000256" key="1">
    <source>
        <dbReference type="SAM" id="Phobius"/>
    </source>
</evidence>
<proteinExistence type="predicted"/>
<reference evidence="2 3" key="1">
    <citation type="journal article" date="2023" name="Int. J. Mol. Sci.">
        <title>De Novo Assembly and Annotation of 11 Diverse Shrub Willow (Salix) Genomes Reveals Novel Gene Organization in Sex-Linked Regions.</title>
        <authorList>
            <person name="Hyden B."/>
            <person name="Feng K."/>
            <person name="Yates T.B."/>
            <person name="Jawdy S."/>
            <person name="Cereghino C."/>
            <person name="Smart L.B."/>
            <person name="Muchero W."/>
        </authorList>
    </citation>
    <scope>NUCLEOTIDE SEQUENCE [LARGE SCALE GENOMIC DNA]</scope>
    <source>
        <tissue evidence="2">Shoot tip</tissue>
    </source>
</reference>
<feature type="transmembrane region" description="Helical" evidence="1">
    <location>
        <begin position="7"/>
        <end position="29"/>
    </location>
</feature>
<keyword evidence="3" id="KW-1185">Reference proteome</keyword>
<name>A0AAD6PA24_9ROSI</name>
<keyword evidence="1" id="KW-1133">Transmembrane helix</keyword>
<sequence length="33" mass="3777">MGSVLCFSVFWTSGFWCRFCLFIAFVSSFSSLL</sequence>